<accession>A0A090M281</accession>
<evidence type="ECO:0000259" key="4">
    <source>
        <dbReference type="Pfam" id="PF02538"/>
    </source>
</evidence>
<dbReference type="GeneID" id="9835466"/>
<dbReference type="GO" id="GO:0005829">
    <property type="term" value="C:cytosol"/>
    <property type="evidence" value="ECO:0007669"/>
    <property type="project" value="TreeGrafter"/>
</dbReference>
<dbReference type="PANTHER" id="PTHR11365:SF2">
    <property type="entry name" value="5-OXOPROLINASE"/>
    <property type="match status" value="1"/>
</dbReference>
<protein>
    <submittedName>
        <fullName evidence="7">Hydantoinaseoxoprolinase, N-terminal</fullName>
    </submittedName>
</protein>
<evidence type="ECO:0000259" key="5">
    <source>
        <dbReference type="Pfam" id="PF05378"/>
    </source>
</evidence>
<dbReference type="Proteomes" id="UP000009170">
    <property type="component" value="Unassembled WGS sequence"/>
</dbReference>
<dbReference type="RefSeq" id="XP_022839217.1">
    <property type="nucleotide sequence ID" value="XM_022984016.1"/>
</dbReference>
<reference evidence="7 8" key="2">
    <citation type="journal article" date="2014" name="BMC Genomics">
        <title>An improved genome of the model marine alga Ostreococcus tauri unfolds by assessing Illumina de novo assemblies.</title>
        <authorList>
            <person name="Blanc-Mathieu R."/>
            <person name="Verhelst B."/>
            <person name="Derelle E."/>
            <person name="Rombauts S."/>
            <person name="Bouget F.Y."/>
            <person name="Carre I."/>
            <person name="Chateau A."/>
            <person name="Eyre-Walker A."/>
            <person name="Grimsley N."/>
            <person name="Moreau H."/>
            <person name="Piegu B."/>
            <person name="Rivals E."/>
            <person name="Schackwitz W."/>
            <person name="Van de Peer Y."/>
            <person name="Piganeau G."/>
        </authorList>
    </citation>
    <scope>NUCLEOTIDE SEQUENCE [LARGE SCALE GENOMIC DNA]</scope>
    <source>
        <strain evidence="8">OTTH 0595 / CCAP 157/2 / RCC745</strain>
    </source>
</reference>
<evidence type="ECO:0000256" key="1">
    <source>
        <dbReference type="ARBA" id="ARBA00010403"/>
    </source>
</evidence>
<gene>
    <name evidence="7" type="ORF">OT_ostta06g02110</name>
</gene>
<dbReference type="GO" id="GO:0006749">
    <property type="term" value="P:glutathione metabolic process"/>
    <property type="evidence" value="ECO:0007669"/>
    <property type="project" value="TreeGrafter"/>
</dbReference>
<dbReference type="InterPro" id="IPR003692">
    <property type="entry name" value="Hydantoinase_B"/>
</dbReference>
<dbReference type="STRING" id="70448.A0A090M281"/>
<dbReference type="GO" id="GO:0017168">
    <property type="term" value="F:5-oxoprolinase (ATP-hydrolyzing) activity"/>
    <property type="evidence" value="ECO:0007669"/>
    <property type="project" value="TreeGrafter"/>
</dbReference>
<feature type="domain" description="Hydantoinase B/oxoprolinase" evidence="4">
    <location>
        <begin position="791"/>
        <end position="1317"/>
    </location>
</feature>
<evidence type="ECO:0000313" key="8">
    <source>
        <dbReference type="Proteomes" id="UP000009170"/>
    </source>
</evidence>
<comment type="similarity">
    <text evidence="1">Belongs to the oxoprolinase family.</text>
</comment>
<evidence type="ECO:0000256" key="2">
    <source>
        <dbReference type="SAM" id="MobiDB-lite"/>
    </source>
</evidence>
<reference evidence="8" key="1">
    <citation type="journal article" date="2006" name="Proc. Natl. Acad. Sci. U.S.A.">
        <title>Genome analysis of the smallest free-living eukaryote Ostreococcus tauri unveils many unique features.</title>
        <authorList>
            <person name="Derelle E."/>
            <person name="Ferraz C."/>
            <person name="Rombauts S."/>
            <person name="Rouze P."/>
            <person name="Worden A.Z."/>
            <person name="Robbens S."/>
            <person name="Partensky F."/>
            <person name="Degroeve S."/>
            <person name="Echeynie S."/>
            <person name="Cooke R."/>
            <person name="Saeys Y."/>
            <person name="Wuyts J."/>
            <person name="Jabbari K."/>
            <person name="Bowler C."/>
            <person name="Panaud O."/>
            <person name="Piegu B."/>
            <person name="Ball S.G."/>
            <person name="Ral J.-P."/>
            <person name="Bouget F.-Y."/>
            <person name="Piganeau G."/>
            <person name="De Baets B."/>
            <person name="Picard A."/>
            <person name="Delseny M."/>
            <person name="Demaille J."/>
            <person name="Van de Peer Y."/>
            <person name="Moreau H."/>
        </authorList>
    </citation>
    <scope>NUCLEOTIDE SEQUENCE [LARGE SCALE GENOMIC DNA]</scope>
    <source>
        <strain evidence="8">OTTH 0595 / CCAP 157/2 / RCC745</strain>
    </source>
</reference>
<feature type="domain" description="Hydantoinase A/oxoprolinase" evidence="3">
    <location>
        <begin position="287"/>
        <end position="588"/>
    </location>
</feature>
<feature type="domain" description="Acetophenone carboxylase-like C-terminal" evidence="6">
    <location>
        <begin position="611"/>
        <end position="760"/>
    </location>
</feature>
<organism evidence="7 8">
    <name type="scientific">Ostreococcus tauri</name>
    <name type="common">Marine green alga</name>
    <dbReference type="NCBI Taxonomy" id="70448"/>
    <lineage>
        <taxon>Eukaryota</taxon>
        <taxon>Viridiplantae</taxon>
        <taxon>Chlorophyta</taxon>
        <taxon>Mamiellophyceae</taxon>
        <taxon>Mamiellales</taxon>
        <taxon>Bathycoccaceae</taxon>
        <taxon>Ostreococcus</taxon>
    </lineage>
</organism>
<proteinExistence type="inferred from homology"/>
<dbReference type="InterPro" id="IPR008040">
    <property type="entry name" value="Hydant_A_N"/>
</dbReference>
<comment type="caution">
    <text evidence="7">The sequence shown here is derived from an EMBL/GenBank/DDBJ whole genome shotgun (WGS) entry which is preliminary data.</text>
</comment>
<feature type="region of interest" description="Disordered" evidence="2">
    <location>
        <begin position="1"/>
        <end position="50"/>
    </location>
</feature>
<dbReference type="InterPro" id="IPR045079">
    <property type="entry name" value="Oxoprolinase-like"/>
</dbReference>
<dbReference type="EMBL" id="CAID01000006">
    <property type="protein sequence ID" value="CEF98345.1"/>
    <property type="molecule type" value="Genomic_DNA"/>
</dbReference>
<dbReference type="KEGG" id="ota:OT_ostta06g02110"/>
<dbReference type="FunCoup" id="A0A090M281">
    <property type="interactions" value="1337"/>
</dbReference>
<dbReference type="Pfam" id="PF19278">
    <property type="entry name" value="Hydant_A_C"/>
    <property type="match status" value="1"/>
</dbReference>
<name>A0A090M281_OSTTA</name>
<dbReference type="Pfam" id="PF02538">
    <property type="entry name" value="Hydantoinase_B"/>
    <property type="match status" value="1"/>
</dbReference>
<keyword evidence="8" id="KW-1185">Reference proteome</keyword>
<evidence type="ECO:0000259" key="3">
    <source>
        <dbReference type="Pfam" id="PF01968"/>
    </source>
</evidence>
<dbReference type="InterPro" id="IPR049517">
    <property type="entry name" value="ACX-like_C"/>
</dbReference>
<dbReference type="InterPro" id="IPR002821">
    <property type="entry name" value="Hydantoinase_A"/>
</dbReference>
<sequence length="1318" mass="140911">MDARSTARARARASARPTPSTATARASVVARPRARRRDDDGRRADAVEASTTPRRDLRFCIDRGGTFTDVYAEIPSAGSEGGRTFVALKLLSEDGKNYSSAPREGIRRVLERVYGRKISRSEKVPTERIEWIRMGTTVGTNALLERTGARTALVTTKGFGDLLAIGNQARPDIFDLAIERPGSLYERVVEVDERVRVVDEGERARGARVVGSTGETVEILKPLDAESLRPRLQALLDDGVRSISVVLLHSYTFDAHERAIGALAREMGFEHVALSSALVPMVRVVPRGHTGAVDAYLTPCIRKYIESFLEGFDEGLRDVKVSFMQSDGGLTPAHNFSGYQAILSGPAGGVVGFALTTSAALRDTGDDGRTPIIGFDMGGTSTDVSRYDPRAGYEQVTETTTAGVTVQAPQLDITTVAAGGGSALTFRSGTFYVGPESVGSQPGPVCYRKGGALAVTDANLVLGRVLPEYFPKIFGPNEDEALDYESSYEAFSALAERINAETGETLSTEEVAMGFLRVANEAMCRPIREITESKGYEISSHVLAAFGGAGPQHACAIARDLGMSTVFVHRFCGILSAYGMGLADVVAESQVACAARYDDPDGLKRAMEDMSHLKMRVTSELTSDGQFNSSAVRCECFLNLRYDGTDTAMMVPEPSDGDYAKSFRERFVREYGFDLKERALLIDDVRVRGVANNTLLTRLPIAKSEPGVLPTADTQTRVYFENMGWVETPVYKFEALLAGMSVAGPAIIMNGTSTCVIEPACVGEVTEFGDLKITVSSNKIAPQKVDYSRPDPILISIFSNRFMGIAERMGRTLQRTSVSTNIKERLDFSCAIFGPDGGLVANAPHVPVHLGAMSATVGWQLDHWGFEGLHEGDVLVTNHPRAGGSHLPDITVVTPVFRDGQIVFFVASRGHHADIGGATPGSMPPFSKSIVDEGAAIKTFKLVDRGVYQEEGIVKLLTKPESGSRGTRKLADNLSDLSAQVAANQRGISLLNELIDECGLDQVQAYMNHVQDNAELAVRDMLKQAAKNVIQDAARLGAVIDGDRVTLKALDKMDDGSQVCLTLTLDAEQGTADFDFAGSSKEVAGNWNAPPAVTNAAVIYSIRCLVKQEIPLNQGCLKPVTISVPDGCFLSPSEDAAVVGGNVLTSQRVTDVCLAAFGACANAQGCMNNLTFGDDNFGYYETIGGGAGAGPDFDGASAVQCHMTNTRITDPEILERRYPVILREFSIRNGSGGQGNTKGGDGIVRKIEFLKNITVSVLSERRVFAPKGLAGGADGAVGMNLLTRVDGETVDLGGKNSVSVTDGDVLTIMTPGGGGYGA</sequence>
<dbReference type="Pfam" id="PF01968">
    <property type="entry name" value="Hydantoinase_A"/>
    <property type="match status" value="1"/>
</dbReference>
<dbReference type="Pfam" id="PF05378">
    <property type="entry name" value="Hydant_A_N"/>
    <property type="match status" value="1"/>
</dbReference>
<dbReference type="PANTHER" id="PTHR11365">
    <property type="entry name" value="5-OXOPROLINASE RELATED"/>
    <property type="match status" value="1"/>
</dbReference>
<feature type="compositionally biased region" description="Low complexity" evidence="2">
    <location>
        <begin position="14"/>
        <end position="31"/>
    </location>
</feature>
<evidence type="ECO:0000313" key="7">
    <source>
        <dbReference type="EMBL" id="CEF98345.1"/>
    </source>
</evidence>
<feature type="compositionally biased region" description="Basic and acidic residues" evidence="2">
    <location>
        <begin position="36"/>
        <end position="46"/>
    </location>
</feature>
<dbReference type="OrthoDB" id="3643at2759"/>
<dbReference type="InParanoid" id="A0A090M281"/>
<evidence type="ECO:0000259" key="6">
    <source>
        <dbReference type="Pfam" id="PF19278"/>
    </source>
</evidence>
<feature type="domain" description="Hydantoinase/oxoprolinase N-terminal" evidence="5">
    <location>
        <begin position="58"/>
        <end position="268"/>
    </location>
</feature>